<dbReference type="InterPro" id="IPR055259">
    <property type="entry name" value="YkvP/CgeB_Glyco_trans-like"/>
</dbReference>
<dbReference type="KEGG" id="nio:NITINOP_0429"/>
<proteinExistence type="predicted"/>
<evidence type="ECO:0000313" key="3">
    <source>
        <dbReference type="Proteomes" id="UP000066284"/>
    </source>
</evidence>
<reference evidence="3" key="1">
    <citation type="submission" date="2015-09" db="EMBL/GenBank/DDBJ databases">
        <authorList>
            <person name="Daims H."/>
        </authorList>
    </citation>
    <scope>NUCLEOTIDE SEQUENCE [LARGE SCALE GENOMIC DNA]</scope>
</reference>
<dbReference type="OrthoDB" id="9791241at2"/>
<dbReference type="RefSeq" id="WP_062482618.1">
    <property type="nucleotide sequence ID" value="NZ_LN885086.1"/>
</dbReference>
<protein>
    <recommendedName>
        <fullName evidence="1">Spore protein YkvP/CgeB glycosyl transferase-like domain-containing protein</fullName>
    </recommendedName>
</protein>
<name>A0A0S4KPX9_9BACT</name>
<dbReference type="Pfam" id="PF13524">
    <property type="entry name" value="Glyco_trans_1_2"/>
    <property type="match status" value="1"/>
</dbReference>
<dbReference type="STRING" id="1715989.NITINOP_0429"/>
<keyword evidence="3" id="KW-1185">Reference proteome</keyword>
<dbReference type="SUPFAM" id="SSF53756">
    <property type="entry name" value="UDP-Glycosyltransferase/glycogen phosphorylase"/>
    <property type="match status" value="1"/>
</dbReference>
<evidence type="ECO:0000259" key="1">
    <source>
        <dbReference type="Pfam" id="PF13524"/>
    </source>
</evidence>
<dbReference type="AlphaFoldDB" id="A0A0S4KPX9"/>
<gene>
    <name evidence="2" type="ORF">NITINOP_0429</name>
</gene>
<feature type="domain" description="Spore protein YkvP/CgeB glycosyl transferase-like" evidence="1">
    <location>
        <begin position="190"/>
        <end position="333"/>
    </location>
</feature>
<evidence type="ECO:0000313" key="2">
    <source>
        <dbReference type="EMBL" id="CUQ65405.1"/>
    </source>
</evidence>
<accession>A0A0S4KPX9</accession>
<dbReference type="EMBL" id="LN885086">
    <property type="protein sequence ID" value="CUQ65405.1"/>
    <property type="molecule type" value="Genomic_DNA"/>
</dbReference>
<dbReference type="Proteomes" id="UP000066284">
    <property type="component" value="Chromosome 1"/>
</dbReference>
<sequence>MRIFYIGKLREGTTSLARMKALNELGCETVPFDISAFESRSSHLARSVAWRLNAGPMVSNINRVLWQETQQLKGIDLLWVDKGVWIYPETLQSLKEATGARALHYTPDSQFVIQRSRHFMASIHLYDVFVTTKEWEVDLYKQAGAKRVILTYQGYDNRFYPRDIPEPERSQYDSDVCFIGHRQPHYAQRLKALSAIGVKLRIWGDAWPAYANSHPWAKGLVSPGLWGESYPVALACAKIGLGLLGKHIPETSTTRTFEIPAMGTFLLAERTELHQQLFEEGKEAEFFSSDDEMIDKVKFYLAHDEARRRIAAAGLVRCERSGYSSENLLSQILKEVSNGL</sequence>
<organism evidence="2 3">
    <name type="scientific">Candidatus Nitrospira inopinata</name>
    <dbReference type="NCBI Taxonomy" id="1715989"/>
    <lineage>
        <taxon>Bacteria</taxon>
        <taxon>Pseudomonadati</taxon>
        <taxon>Nitrospirota</taxon>
        <taxon>Nitrospiria</taxon>
        <taxon>Nitrospirales</taxon>
        <taxon>Nitrospiraceae</taxon>
        <taxon>Nitrospira</taxon>
    </lineage>
</organism>